<dbReference type="GO" id="GO:0004175">
    <property type="term" value="F:endopeptidase activity"/>
    <property type="evidence" value="ECO:0007669"/>
    <property type="project" value="TreeGrafter"/>
</dbReference>
<dbReference type="InterPro" id="IPR005151">
    <property type="entry name" value="Tail-specific_protease"/>
</dbReference>
<dbReference type="FunFam" id="2.30.42.10:FF:000063">
    <property type="entry name" value="Peptidase, S41 family"/>
    <property type="match status" value="1"/>
</dbReference>
<dbReference type="InterPro" id="IPR036034">
    <property type="entry name" value="PDZ_sf"/>
</dbReference>
<dbReference type="PROSITE" id="PS50106">
    <property type="entry name" value="PDZ"/>
    <property type="match status" value="1"/>
</dbReference>
<feature type="domain" description="PDZ" evidence="5">
    <location>
        <begin position="100"/>
        <end position="169"/>
    </location>
</feature>
<dbReference type="GO" id="GO:0007165">
    <property type="term" value="P:signal transduction"/>
    <property type="evidence" value="ECO:0007669"/>
    <property type="project" value="TreeGrafter"/>
</dbReference>
<dbReference type="Gene3D" id="3.90.226.10">
    <property type="entry name" value="2-enoyl-CoA Hydratase, Chain A, domain 1"/>
    <property type="match status" value="1"/>
</dbReference>
<dbReference type="SMART" id="SM00228">
    <property type="entry name" value="PDZ"/>
    <property type="match status" value="1"/>
</dbReference>
<dbReference type="InterPro" id="IPR004447">
    <property type="entry name" value="Peptidase_S41A"/>
</dbReference>
<dbReference type="PANTHER" id="PTHR32060">
    <property type="entry name" value="TAIL-SPECIFIC PROTEASE"/>
    <property type="match status" value="1"/>
</dbReference>
<evidence type="ECO:0000256" key="4">
    <source>
        <dbReference type="ARBA" id="ARBA00022825"/>
    </source>
</evidence>
<dbReference type="Pfam" id="PF17820">
    <property type="entry name" value="PDZ_6"/>
    <property type="match status" value="1"/>
</dbReference>
<reference evidence="6" key="1">
    <citation type="submission" date="2018-05" db="EMBL/GenBank/DDBJ databases">
        <authorList>
            <person name="Lanie J.A."/>
            <person name="Ng W.-L."/>
            <person name="Kazmierczak K.M."/>
            <person name="Andrzejewski T.M."/>
            <person name="Davidsen T.M."/>
            <person name="Wayne K.J."/>
            <person name="Tettelin H."/>
            <person name="Glass J.I."/>
            <person name="Rusch D."/>
            <person name="Podicherti R."/>
            <person name="Tsui H.-C.T."/>
            <person name="Winkler M.E."/>
        </authorList>
    </citation>
    <scope>NUCLEOTIDE SEQUENCE</scope>
</reference>
<keyword evidence="3" id="KW-0378">Hydrolase</keyword>
<dbReference type="EMBL" id="UINC01003595">
    <property type="protein sequence ID" value="SVA07666.1"/>
    <property type="molecule type" value="Genomic_DNA"/>
</dbReference>
<comment type="similarity">
    <text evidence="1">Belongs to the peptidase S41A family.</text>
</comment>
<keyword evidence="2" id="KW-0645">Protease</keyword>
<evidence type="ECO:0000256" key="1">
    <source>
        <dbReference type="ARBA" id="ARBA00009179"/>
    </source>
</evidence>
<dbReference type="Gene3D" id="3.30.750.44">
    <property type="match status" value="1"/>
</dbReference>
<dbReference type="SUPFAM" id="SSF50156">
    <property type="entry name" value="PDZ domain-like"/>
    <property type="match status" value="1"/>
</dbReference>
<dbReference type="InterPro" id="IPR001478">
    <property type="entry name" value="PDZ"/>
</dbReference>
<dbReference type="CDD" id="cd07560">
    <property type="entry name" value="Peptidase_S41_CPP"/>
    <property type="match status" value="1"/>
</dbReference>
<dbReference type="SMART" id="SM00245">
    <property type="entry name" value="TSPc"/>
    <property type="match status" value="1"/>
</dbReference>
<keyword evidence="4" id="KW-0720">Serine protease</keyword>
<name>A0A381SUN1_9ZZZZ</name>
<dbReference type="SUPFAM" id="SSF52096">
    <property type="entry name" value="ClpP/crotonase"/>
    <property type="match status" value="1"/>
</dbReference>
<feature type="non-terminal residue" evidence="6">
    <location>
        <position position="1"/>
    </location>
</feature>
<dbReference type="GO" id="GO:0006508">
    <property type="term" value="P:proteolysis"/>
    <property type="evidence" value="ECO:0007669"/>
    <property type="project" value="UniProtKB-KW"/>
</dbReference>
<proteinExistence type="inferred from homology"/>
<dbReference type="NCBIfam" id="TIGR00225">
    <property type="entry name" value="prc"/>
    <property type="match status" value="1"/>
</dbReference>
<organism evidence="6">
    <name type="scientific">marine metagenome</name>
    <dbReference type="NCBI Taxonomy" id="408172"/>
    <lineage>
        <taxon>unclassified sequences</taxon>
        <taxon>metagenomes</taxon>
        <taxon>ecological metagenomes</taxon>
    </lineage>
</organism>
<evidence type="ECO:0000256" key="2">
    <source>
        <dbReference type="ARBA" id="ARBA00022670"/>
    </source>
</evidence>
<sequence length="401" mass="43086">VTRILKFRRYISLAALLATVLAVVLPTVVACSGSSNGGNGDTAIEGLPSEFQRLSEVWELLNREAIDGEDIDPLTISDGAIRGMLTALGDPYAGFLDREQFSLENEDIRGFFGGIGAEVGIRDGTIIILSPMPDAPAEAAGIRAGDLILEVDGQSIRGLSLLEVVQLIRGEKGTKVTLLLRHLNSSVPVSIEIERDIINLESVTLLMQVGRIGHLRLSGFTGTTNTDLEQALERFERSQGVGLVLDLRNNPGGLVSSVVDVTSQFIKDGLVLYQIDAKGNRRNWEAKSGGKALEIPMVVLVNEFSASASEVFTGAIIDNDRAMVIGTTTFGKGSVTNLWPLNDGSGVNFTTARWFTPNGSLIEGEGLTPHVVLEPLDEDEDEDLHLDRAIEILKEQLTLGG</sequence>
<dbReference type="Pfam" id="PF22694">
    <property type="entry name" value="CtpB_N-like"/>
    <property type="match status" value="1"/>
</dbReference>
<evidence type="ECO:0000256" key="3">
    <source>
        <dbReference type="ARBA" id="ARBA00022801"/>
    </source>
</evidence>
<dbReference type="GO" id="GO:0008236">
    <property type="term" value="F:serine-type peptidase activity"/>
    <property type="evidence" value="ECO:0007669"/>
    <property type="project" value="UniProtKB-KW"/>
</dbReference>
<dbReference type="Gene3D" id="2.30.42.10">
    <property type="match status" value="1"/>
</dbReference>
<dbReference type="PANTHER" id="PTHR32060:SF22">
    <property type="entry name" value="CARBOXYL-TERMINAL-PROCESSING PEPTIDASE 3, CHLOROPLASTIC"/>
    <property type="match status" value="1"/>
</dbReference>
<protein>
    <recommendedName>
        <fullName evidence="5">PDZ domain-containing protein</fullName>
    </recommendedName>
</protein>
<dbReference type="InterPro" id="IPR041489">
    <property type="entry name" value="PDZ_6"/>
</dbReference>
<dbReference type="GO" id="GO:0030288">
    <property type="term" value="C:outer membrane-bounded periplasmic space"/>
    <property type="evidence" value="ECO:0007669"/>
    <property type="project" value="TreeGrafter"/>
</dbReference>
<accession>A0A381SUN1</accession>
<dbReference type="InterPro" id="IPR029045">
    <property type="entry name" value="ClpP/crotonase-like_dom_sf"/>
</dbReference>
<dbReference type="Pfam" id="PF03572">
    <property type="entry name" value="Peptidase_S41"/>
    <property type="match status" value="1"/>
</dbReference>
<dbReference type="InterPro" id="IPR055210">
    <property type="entry name" value="CtpA/B_N"/>
</dbReference>
<gene>
    <name evidence="6" type="ORF">METZ01_LOCUS60520</name>
</gene>
<dbReference type="CDD" id="cd06782">
    <property type="entry name" value="cpPDZ_CPP-like"/>
    <property type="match status" value="1"/>
</dbReference>
<dbReference type="AlphaFoldDB" id="A0A381SUN1"/>
<evidence type="ECO:0000259" key="5">
    <source>
        <dbReference type="PROSITE" id="PS50106"/>
    </source>
</evidence>
<evidence type="ECO:0000313" key="6">
    <source>
        <dbReference type="EMBL" id="SVA07666.1"/>
    </source>
</evidence>